<accession>A0A8D0G0S3</accession>
<protein>
    <submittedName>
        <fullName evidence="2">Uncharacterized protein</fullName>
    </submittedName>
</protein>
<dbReference type="Ensembl" id="ENSSPUT00000001571.1">
    <property type="protein sequence ID" value="ENSSPUP00000001489.1"/>
    <property type="gene ID" value="ENSSPUG00000001162.1"/>
</dbReference>
<feature type="compositionally biased region" description="Basic residues" evidence="1">
    <location>
        <begin position="1"/>
        <end position="10"/>
    </location>
</feature>
<dbReference type="Proteomes" id="UP000694392">
    <property type="component" value="Unplaced"/>
</dbReference>
<evidence type="ECO:0000256" key="1">
    <source>
        <dbReference type="SAM" id="MobiDB-lite"/>
    </source>
</evidence>
<reference evidence="2" key="2">
    <citation type="submission" date="2025-09" db="UniProtKB">
        <authorList>
            <consortium name="Ensembl"/>
        </authorList>
    </citation>
    <scope>IDENTIFICATION</scope>
</reference>
<name>A0A8D0G0S3_SPHPU</name>
<proteinExistence type="predicted"/>
<keyword evidence="3" id="KW-1185">Reference proteome</keyword>
<evidence type="ECO:0000313" key="2">
    <source>
        <dbReference type="Ensembl" id="ENSSPUP00000001489.1"/>
    </source>
</evidence>
<organism evidence="2 3">
    <name type="scientific">Sphenodon punctatus</name>
    <name type="common">Tuatara</name>
    <name type="synonym">Hatteria punctata</name>
    <dbReference type="NCBI Taxonomy" id="8508"/>
    <lineage>
        <taxon>Eukaryota</taxon>
        <taxon>Metazoa</taxon>
        <taxon>Chordata</taxon>
        <taxon>Craniata</taxon>
        <taxon>Vertebrata</taxon>
        <taxon>Euteleostomi</taxon>
        <taxon>Lepidosauria</taxon>
        <taxon>Sphenodontia</taxon>
        <taxon>Sphenodontidae</taxon>
        <taxon>Sphenodon</taxon>
    </lineage>
</organism>
<reference evidence="2" key="1">
    <citation type="submission" date="2025-08" db="UniProtKB">
        <authorList>
            <consortium name="Ensembl"/>
        </authorList>
    </citation>
    <scope>IDENTIFICATION</scope>
</reference>
<sequence length="130" mass="15027">MGKAKERTKKQAQNEKNPTLPRNPPSSHGNLPEMKMIRTAKRKKIRAALMLEMQATTQETLLQIRRKPVKGLNQHNECCTLRENTRRLHVWLSNILGFDMSAHLFIGLINSIPVCIHDSHSYHCVCRNYI</sequence>
<dbReference type="AlphaFoldDB" id="A0A8D0G0S3"/>
<dbReference type="OMA" id="MKMIRTA"/>
<feature type="region of interest" description="Disordered" evidence="1">
    <location>
        <begin position="1"/>
        <end position="34"/>
    </location>
</feature>
<evidence type="ECO:0000313" key="3">
    <source>
        <dbReference type="Proteomes" id="UP000694392"/>
    </source>
</evidence>
<dbReference type="GeneTree" id="ENSGT00910000147777"/>